<comment type="caution">
    <text evidence="12">The sequence shown here is derived from an EMBL/GenBank/DDBJ whole genome shotgun (WGS) entry which is preliminary data.</text>
</comment>
<dbReference type="InterPro" id="IPR001117">
    <property type="entry name" value="Cu-oxidase_2nd"/>
</dbReference>
<keyword evidence="13" id="KW-1185">Reference proteome</keyword>
<keyword evidence="2" id="KW-0479">Metal-binding</keyword>
<evidence type="ECO:0000256" key="4">
    <source>
        <dbReference type="ARBA" id="ARBA00038978"/>
    </source>
</evidence>
<name>A0ABT3Z851_9HYPH</name>
<sequence length="465" mass="50233">MKRRDFLTSAAAALVVSGGGSTWPRAALAAETPRRLQMPPLIDTRASGKLALVAQAGNSNFLGGKSVQTAGYSQGYLGPTVIMQNGELATGVGNTLGEPVSVHWHGMKISGDNDGGPHQPVLPGEVWKPDMLINQAPATIWYHSHIHERTAQQVYNGLAGVIHVTDGRDDDRGLPSAYGIDDLTLVLQDRSFDSNGRMVYEPSMMDRMHGFHGNRMLVNGQSGTVAAVPSGVVRLRLLNGSNARIYSLFFNDERPMHLVATDGGFLPQPIALDMLQLAPGERAEILVDFAGAGTPVLMSDPGQAYGILDFAIDETLPARITSLPDKIGDPLEELTGLDTKTRTISLDMGMGMMMGSGGFAINGQPFDMDRIDFNVALGSVERWIIRSSMVAHPFHVHGVQFRVLSENGAPPRPENSGWKDTVLVPGETEILARFEHPASKKNPFMLHCHILEHEDAGMMAQFTVS</sequence>
<evidence type="ECO:0000256" key="3">
    <source>
        <dbReference type="ARBA" id="ARBA00023002"/>
    </source>
</evidence>
<dbReference type="CDD" id="cd13867">
    <property type="entry name" value="CuRO_2_CueO_FtsP"/>
    <property type="match status" value="1"/>
</dbReference>
<dbReference type="InterPro" id="IPR008972">
    <property type="entry name" value="Cupredoxin"/>
</dbReference>
<keyword evidence="3" id="KW-0560">Oxidoreductase</keyword>
<evidence type="ECO:0000256" key="1">
    <source>
        <dbReference type="ARBA" id="ARBA00011245"/>
    </source>
</evidence>
<dbReference type="EMBL" id="JAOVZR010000001">
    <property type="protein sequence ID" value="MCY0147923.1"/>
    <property type="molecule type" value="Genomic_DNA"/>
</dbReference>
<evidence type="ECO:0000256" key="7">
    <source>
        <dbReference type="ARBA" id="ARBA00043090"/>
    </source>
</evidence>
<organism evidence="12 13">
    <name type="scientific">Hoeflea algicola</name>
    <dbReference type="NCBI Taxonomy" id="2983763"/>
    <lineage>
        <taxon>Bacteria</taxon>
        <taxon>Pseudomonadati</taxon>
        <taxon>Pseudomonadota</taxon>
        <taxon>Alphaproteobacteria</taxon>
        <taxon>Hyphomicrobiales</taxon>
        <taxon>Rhizobiaceae</taxon>
        <taxon>Hoeflea</taxon>
    </lineage>
</organism>
<dbReference type="Gene3D" id="2.60.40.420">
    <property type="entry name" value="Cupredoxins - blue copper proteins"/>
    <property type="match status" value="3"/>
</dbReference>
<feature type="domain" description="Plastocyanin-like" evidence="11">
    <location>
        <begin position="55"/>
        <end position="166"/>
    </location>
</feature>
<dbReference type="InterPro" id="IPR045087">
    <property type="entry name" value="Cu-oxidase_fam"/>
</dbReference>
<evidence type="ECO:0000256" key="6">
    <source>
        <dbReference type="ARBA" id="ARBA00042896"/>
    </source>
</evidence>
<dbReference type="InterPro" id="IPR011707">
    <property type="entry name" value="Cu-oxidase-like_N"/>
</dbReference>
<accession>A0ABT3Z851</accession>
<dbReference type="Pfam" id="PF07731">
    <property type="entry name" value="Cu-oxidase_2"/>
    <property type="match status" value="1"/>
</dbReference>
<dbReference type="Pfam" id="PF00394">
    <property type="entry name" value="Cu-oxidase"/>
    <property type="match status" value="1"/>
</dbReference>
<dbReference type="InterPro" id="IPR002355">
    <property type="entry name" value="Cu_oxidase_Cu_BS"/>
</dbReference>
<dbReference type="RefSeq" id="WP_267653516.1">
    <property type="nucleotide sequence ID" value="NZ_JAOVZR010000001.1"/>
</dbReference>
<evidence type="ECO:0000313" key="13">
    <source>
        <dbReference type="Proteomes" id="UP001073227"/>
    </source>
</evidence>
<evidence type="ECO:0000259" key="9">
    <source>
        <dbReference type="Pfam" id="PF00394"/>
    </source>
</evidence>
<dbReference type="PROSITE" id="PS00080">
    <property type="entry name" value="MULTICOPPER_OXIDASE2"/>
    <property type="match status" value="1"/>
</dbReference>
<dbReference type="Proteomes" id="UP001073227">
    <property type="component" value="Unassembled WGS sequence"/>
</dbReference>
<dbReference type="PANTHER" id="PTHR48267">
    <property type="entry name" value="CUPREDOXIN SUPERFAMILY PROTEIN"/>
    <property type="match status" value="1"/>
</dbReference>
<dbReference type="SUPFAM" id="SSF49503">
    <property type="entry name" value="Cupredoxins"/>
    <property type="match status" value="3"/>
</dbReference>
<dbReference type="EC" id="1.16.3.4" evidence="4"/>
<evidence type="ECO:0000256" key="5">
    <source>
        <dbReference type="ARBA" id="ARBA00041027"/>
    </source>
</evidence>
<reference evidence="12" key="1">
    <citation type="submission" date="2022-10" db="EMBL/GenBank/DDBJ databases">
        <title>Hoeflea sp. G2-23, isolated from marine algae.</title>
        <authorList>
            <person name="Kristyanto S."/>
            <person name="Kim J.M."/>
            <person name="Jeon C.O."/>
        </authorList>
    </citation>
    <scope>NUCLEOTIDE SEQUENCE</scope>
    <source>
        <strain evidence="12">G2-23</strain>
    </source>
</reference>
<dbReference type="PANTHER" id="PTHR48267:SF1">
    <property type="entry name" value="BILIRUBIN OXIDASE"/>
    <property type="match status" value="1"/>
</dbReference>
<dbReference type="PROSITE" id="PS51318">
    <property type="entry name" value="TAT"/>
    <property type="match status" value="1"/>
</dbReference>
<comment type="subunit">
    <text evidence="1">Monomer.</text>
</comment>
<gene>
    <name evidence="12" type="ORF">OEG84_09420</name>
</gene>
<evidence type="ECO:0000256" key="2">
    <source>
        <dbReference type="ARBA" id="ARBA00022723"/>
    </source>
</evidence>
<feature type="domain" description="Plastocyanin-like" evidence="9">
    <location>
        <begin position="211"/>
        <end position="290"/>
    </location>
</feature>
<protein>
    <recommendedName>
        <fullName evidence="5">Multicopper oxidase CueO</fullName>
        <ecNumber evidence="4">1.16.3.4</ecNumber>
    </recommendedName>
    <alternativeName>
        <fullName evidence="6">Copper efflux oxidase</fullName>
    </alternativeName>
    <alternativeName>
        <fullName evidence="7">Cuprous oxidase</fullName>
    </alternativeName>
</protein>
<dbReference type="CDD" id="cd13890">
    <property type="entry name" value="CuRO_3_CueO_FtsP"/>
    <property type="match status" value="1"/>
</dbReference>
<feature type="domain" description="Plastocyanin-like" evidence="10">
    <location>
        <begin position="359"/>
        <end position="464"/>
    </location>
</feature>
<proteinExistence type="predicted"/>
<comment type="catalytic activity">
    <reaction evidence="8">
        <text>4 Cu(+) + O2 + 4 H(+) = 4 Cu(2+) + 2 H2O</text>
        <dbReference type="Rhea" id="RHEA:30083"/>
        <dbReference type="ChEBI" id="CHEBI:15377"/>
        <dbReference type="ChEBI" id="CHEBI:15378"/>
        <dbReference type="ChEBI" id="CHEBI:15379"/>
        <dbReference type="ChEBI" id="CHEBI:29036"/>
        <dbReference type="ChEBI" id="CHEBI:49552"/>
        <dbReference type="EC" id="1.16.3.4"/>
    </reaction>
    <physiologicalReaction direction="left-to-right" evidence="8">
        <dbReference type="Rhea" id="RHEA:30084"/>
    </physiologicalReaction>
</comment>
<dbReference type="InterPro" id="IPR011706">
    <property type="entry name" value="Cu-oxidase_C"/>
</dbReference>
<dbReference type="InterPro" id="IPR006311">
    <property type="entry name" value="TAT_signal"/>
</dbReference>
<evidence type="ECO:0000313" key="12">
    <source>
        <dbReference type="EMBL" id="MCY0147923.1"/>
    </source>
</evidence>
<evidence type="ECO:0000259" key="11">
    <source>
        <dbReference type="Pfam" id="PF07732"/>
    </source>
</evidence>
<evidence type="ECO:0000256" key="8">
    <source>
        <dbReference type="ARBA" id="ARBA00048092"/>
    </source>
</evidence>
<dbReference type="Pfam" id="PF07732">
    <property type="entry name" value="Cu-oxidase_3"/>
    <property type="match status" value="1"/>
</dbReference>
<evidence type="ECO:0000259" key="10">
    <source>
        <dbReference type="Pfam" id="PF07731"/>
    </source>
</evidence>